<comment type="caution">
    <text evidence="4">The sequence shown here is derived from an EMBL/GenBank/DDBJ whole genome shotgun (WGS) entry which is preliminary data.</text>
</comment>
<evidence type="ECO:0000259" key="3">
    <source>
        <dbReference type="Pfam" id="PF04195"/>
    </source>
</evidence>
<feature type="region of interest" description="Disordered" evidence="2">
    <location>
        <begin position="251"/>
        <end position="356"/>
    </location>
</feature>
<evidence type="ECO:0000256" key="1">
    <source>
        <dbReference type="SAM" id="Coils"/>
    </source>
</evidence>
<sequence length="713" mass="76737">MTGGSGEADGRGKCAWIFADHNFPPAVISEKEFLDAVGNFIPPGFVARRPGKEERINELSGDELALPTAHFEAGLRLPLWPEVRQVFKYYGVVPGQLTPNSIAVVVGFACYLREERIEFSLAVFRKLFSFRANKDGTACFASMHAKVRETVNKSHNWLKKFVFVKGDFGNIPFSPVQLGEASYRPPSLGGHEAKLYEFFAGKNFEVAFLRRNLDDLVPVPPGEGERDVPLRPPYESARSALSELGRAEAAALAHRELSAPAGQKRSGGELTQGPPLSKKPNKAGGQAPPAGDKGKAPADQPSSAPAPAVPSTADPAGGATGSSRPPAATQPAEKPVPRGHPNFGYGEGPTDRSGAPLLQWDKEANRVSVSSLLPSWTEQDTASRDAFNLSFSVYGREDASTYGEEATRVLIYESARAQFQSLALAHMVGRRCLRLDRDVPSLNKLIDEKEEACKLAQEEADDLRKRLEAADAALAQYQGGADAATASRLGTEIATLQLENQTLQARVGALEAAAAVPPASSSGCQLVHHSEHDLAVLMQQNGADAVTKYLGVCAPSKRKDLMSMGIRFHSGVVAIVLDCCLNDARILSHTARRGPPNTWPGNFAPLSPFTVNQCTSDGSRRRSNCRSPKFSVAGARTREGGLRVSLYLTAWPWPGLPCPGRRPRLAAGPAELPLLLRPHASLSPKSGGRAARRAWAARGRENLVVVLKMRSVY</sequence>
<keyword evidence="1" id="KW-0175">Coiled coil</keyword>
<feature type="coiled-coil region" evidence="1">
    <location>
        <begin position="439"/>
        <end position="513"/>
    </location>
</feature>
<organism evidence="4 5">
    <name type="scientific">Platanthera zijinensis</name>
    <dbReference type="NCBI Taxonomy" id="2320716"/>
    <lineage>
        <taxon>Eukaryota</taxon>
        <taxon>Viridiplantae</taxon>
        <taxon>Streptophyta</taxon>
        <taxon>Embryophyta</taxon>
        <taxon>Tracheophyta</taxon>
        <taxon>Spermatophyta</taxon>
        <taxon>Magnoliopsida</taxon>
        <taxon>Liliopsida</taxon>
        <taxon>Asparagales</taxon>
        <taxon>Orchidaceae</taxon>
        <taxon>Orchidoideae</taxon>
        <taxon>Orchideae</taxon>
        <taxon>Orchidinae</taxon>
        <taxon>Platanthera</taxon>
    </lineage>
</organism>
<evidence type="ECO:0000313" key="4">
    <source>
        <dbReference type="EMBL" id="KAK8944867.1"/>
    </source>
</evidence>
<protein>
    <recommendedName>
        <fullName evidence="3">Transposase (putative) gypsy type domain-containing protein</fullName>
    </recommendedName>
</protein>
<name>A0AAP0BQD2_9ASPA</name>
<evidence type="ECO:0000256" key="2">
    <source>
        <dbReference type="SAM" id="MobiDB-lite"/>
    </source>
</evidence>
<evidence type="ECO:0000313" key="5">
    <source>
        <dbReference type="Proteomes" id="UP001418222"/>
    </source>
</evidence>
<gene>
    <name evidence="4" type="ORF">KSP39_PZI008285</name>
</gene>
<dbReference type="EMBL" id="JBBWWQ010000006">
    <property type="protein sequence ID" value="KAK8944867.1"/>
    <property type="molecule type" value="Genomic_DNA"/>
</dbReference>
<dbReference type="Pfam" id="PF04195">
    <property type="entry name" value="Transposase_28"/>
    <property type="match status" value="1"/>
</dbReference>
<keyword evidence="5" id="KW-1185">Reference proteome</keyword>
<dbReference type="InterPro" id="IPR007321">
    <property type="entry name" value="Transposase_28"/>
</dbReference>
<dbReference type="Proteomes" id="UP001418222">
    <property type="component" value="Unassembled WGS sequence"/>
</dbReference>
<reference evidence="4 5" key="1">
    <citation type="journal article" date="2022" name="Nat. Plants">
        <title>Genomes of leafy and leafless Platanthera orchids illuminate the evolution of mycoheterotrophy.</title>
        <authorList>
            <person name="Li M.H."/>
            <person name="Liu K.W."/>
            <person name="Li Z."/>
            <person name="Lu H.C."/>
            <person name="Ye Q.L."/>
            <person name="Zhang D."/>
            <person name="Wang J.Y."/>
            <person name="Li Y.F."/>
            <person name="Zhong Z.M."/>
            <person name="Liu X."/>
            <person name="Yu X."/>
            <person name="Liu D.K."/>
            <person name="Tu X.D."/>
            <person name="Liu B."/>
            <person name="Hao Y."/>
            <person name="Liao X.Y."/>
            <person name="Jiang Y.T."/>
            <person name="Sun W.H."/>
            <person name="Chen J."/>
            <person name="Chen Y.Q."/>
            <person name="Ai Y."/>
            <person name="Zhai J.W."/>
            <person name="Wu S.S."/>
            <person name="Zhou Z."/>
            <person name="Hsiao Y.Y."/>
            <person name="Wu W.L."/>
            <person name="Chen Y.Y."/>
            <person name="Lin Y.F."/>
            <person name="Hsu J.L."/>
            <person name="Li C.Y."/>
            <person name="Wang Z.W."/>
            <person name="Zhao X."/>
            <person name="Zhong W.Y."/>
            <person name="Ma X.K."/>
            <person name="Ma L."/>
            <person name="Huang J."/>
            <person name="Chen G.Z."/>
            <person name="Huang M.Z."/>
            <person name="Huang L."/>
            <person name="Peng D.H."/>
            <person name="Luo Y.B."/>
            <person name="Zou S.Q."/>
            <person name="Chen S.P."/>
            <person name="Lan S."/>
            <person name="Tsai W.C."/>
            <person name="Van de Peer Y."/>
            <person name="Liu Z.J."/>
        </authorList>
    </citation>
    <scope>NUCLEOTIDE SEQUENCE [LARGE SCALE GENOMIC DNA]</scope>
    <source>
        <strain evidence="4">Lor287</strain>
    </source>
</reference>
<feature type="domain" description="Transposase (putative) gypsy type" evidence="3">
    <location>
        <begin position="69"/>
        <end position="131"/>
    </location>
</feature>
<accession>A0AAP0BQD2</accession>
<dbReference type="AlphaFoldDB" id="A0AAP0BQD2"/>
<proteinExistence type="predicted"/>
<feature type="compositionally biased region" description="Low complexity" evidence="2">
    <location>
        <begin position="282"/>
        <end position="316"/>
    </location>
</feature>
<feature type="region of interest" description="Disordered" evidence="2">
    <location>
        <begin position="217"/>
        <end position="239"/>
    </location>
</feature>